<protein>
    <submittedName>
        <fullName evidence="2">SpoIIE family protein phosphatase</fullName>
    </submittedName>
</protein>
<dbReference type="InterPro" id="IPR052016">
    <property type="entry name" value="Bact_Sigma-Reg"/>
</dbReference>
<reference evidence="2" key="1">
    <citation type="submission" date="2022-11" db="EMBL/GenBank/DDBJ databases">
        <title>Identification and genomic analyses of a novel endophytic actinobacterium Streptomyces endophytica sp. nov. with potential for biocontrol of Yam anthracnose.</title>
        <authorList>
            <person name="Huang X."/>
        </authorList>
    </citation>
    <scope>NUCLEOTIDE SEQUENCE</scope>
    <source>
        <strain evidence="2">HNM0140</strain>
    </source>
</reference>
<proteinExistence type="predicted"/>
<dbReference type="PANTHER" id="PTHR43156:SF2">
    <property type="entry name" value="STAGE II SPORULATION PROTEIN E"/>
    <property type="match status" value="1"/>
</dbReference>
<accession>A0ABY6P988</accession>
<organism evidence="2 3">
    <name type="scientific">Streptomyces endophytica</name>
    <dbReference type="NCBI Taxonomy" id="2991496"/>
    <lineage>
        <taxon>Bacteria</taxon>
        <taxon>Bacillati</taxon>
        <taxon>Actinomycetota</taxon>
        <taxon>Actinomycetes</taxon>
        <taxon>Kitasatosporales</taxon>
        <taxon>Streptomycetaceae</taxon>
        <taxon>Streptomyces</taxon>
    </lineage>
</organism>
<dbReference type="PANTHER" id="PTHR43156">
    <property type="entry name" value="STAGE II SPORULATION PROTEIN E-RELATED"/>
    <property type="match status" value="1"/>
</dbReference>
<dbReference type="EMBL" id="CP110636">
    <property type="protein sequence ID" value="UZJ30361.1"/>
    <property type="molecule type" value="Genomic_DNA"/>
</dbReference>
<evidence type="ECO:0000313" key="3">
    <source>
        <dbReference type="Proteomes" id="UP001164959"/>
    </source>
</evidence>
<keyword evidence="3" id="KW-1185">Reference proteome</keyword>
<evidence type="ECO:0000313" key="2">
    <source>
        <dbReference type="EMBL" id="UZJ30361.1"/>
    </source>
</evidence>
<dbReference type="RefSeq" id="WP_265361813.1">
    <property type="nucleotide sequence ID" value="NZ_CP110636.1"/>
</dbReference>
<sequence>MDTAIVYEPHGEGQTVGGDFYDVFPMGGRRWCFLLGDVQGKDPEAMSVTGLARHLVRLLAARGTAWSPSSAG</sequence>
<name>A0ABY6P988_9ACTN</name>
<evidence type="ECO:0000256" key="1">
    <source>
        <dbReference type="ARBA" id="ARBA00022801"/>
    </source>
</evidence>
<keyword evidence="1" id="KW-0378">Hydrolase</keyword>
<dbReference type="Gene3D" id="3.60.40.10">
    <property type="entry name" value="PPM-type phosphatase domain"/>
    <property type="match status" value="1"/>
</dbReference>
<dbReference type="Proteomes" id="UP001164959">
    <property type="component" value="Chromosome"/>
</dbReference>
<dbReference type="InterPro" id="IPR036457">
    <property type="entry name" value="PPM-type-like_dom_sf"/>
</dbReference>
<gene>
    <name evidence="2" type="ORF">OJ254_08215</name>
</gene>